<dbReference type="Proteomes" id="UP001066276">
    <property type="component" value="Chromosome 3_2"/>
</dbReference>
<gene>
    <name evidence="1" type="ORF">NDU88_002337</name>
</gene>
<dbReference type="AlphaFoldDB" id="A0AAV7TKW8"/>
<evidence type="ECO:0000313" key="2">
    <source>
        <dbReference type="Proteomes" id="UP001066276"/>
    </source>
</evidence>
<proteinExistence type="predicted"/>
<evidence type="ECO:0000313" key="1">
    <source>
        <dbReference type="EMBL" id="KAJ1177073.1"/>
    </source>
</evidence>
<sequence>MSPLLAYFKKKPKLEFKANGGDIKPTSGHGEALESVVTDALSAAFGSLTTAVLIYRPASPDIFVKSQCSSFSPEAGASAFSQSASHEEVSHSPLQEGQPTATLSMHELSPIIISSDHSVDVREWVTSLAASPAASYLQDGQVVSCQDHLEDCSIAPLTSPLAAQWTRPTGSVRPMLPTRSCSGAGDSSSQIEFNKGADLVAQYPLSKREKKGFGNNGTKGRAYPKDPQTMLSCWFNLRYSSRCSRRRSPMRLR</sequence>
<comment type="caution">
    <text evidence="1">The sequence shown here is derived from an EMBL/GenBank/DDBJ whole genome shotgun (WGS) entry which is preliminary data.</text>
</comment>
<reference evidence="1" key="1">
    <citation type="journal article" date="2022" name="bioRxiv">
        <title>Sequencing and chromosome-scale assembly of the giantPleurodeles waltlgenome.</title>
        <authorList>
            <person name="Brown T."/>
            <person name="Elewa A."/>
            <person name="Iarovenko S."/>
            <person name="Subramanian E."/>
            <person name="Araus A.J."/>
            <person name="Petzold A."/>
            <person name="Susuki M."/>
            <person name="Suzuki K.-i.T."/>
            <person name="Hayashi T."/>
            <person name="Toyoda A."/>
            <person name="Oliveira C."/>
            <person name="Osipova E."/>
            <person name="Leigh N.D."/>
            <person name="Simon A."/>
            <person name="Yun M.H."/>
        </authorList>
    </citation>
    <scope>NUCLEOTIDE SEQUENCE</scope>
    <source>
        <strain evidence="1">20211129_DDA</strain>
        <tissue evidence="1">Liver</tissue>
    </source>
</reference>
<keyword evidence="2" id="KW-1185">Reference proteome</keyword>
<protein>
    <submittedName>
        <fullName evidence="1">Uncharacterized protein</fullName>
    </submittedName>
</protein>
<organism evidence="1 2">
    <name type="scientific">Pleurodeles waltl</name>
    <name type="common">Iberian ribbed newt</name>
    <dbReference type="NCBI Taxonomy" id="8319"/>
    <lineage>
        <taxon>Eukaryota</taxon>
        <taxon>Metazoa</taxon>
        <taxon>Chordata</taxon>
        <taxon>Craniata</taxon>
        <taxon>Vertebrata</taxon>
        <taxon>Euteleostomi</taxon>
        <taxon>Amphibia</taxon>
        <taxon>Batrachia</taxon>
        <taxon>Caudata</taxon>
        <taxon>Salamandroidea</taxon>
        <taxon>Salamandridae</taxon>
        <taxon>Pleurodelinae</taxon>
        <taxon>Pleurodeles</taxon>
    </lineage>
</organism>
<name>A0AAV7TKW8_PLEWA</name>
<dbReference type="EMBL" id="JANPWB010000006">
    <property type="protein sequence ID" value="KAJ1177073.1"/>
    <property type="molecule type" value="Genomic_DNA"/>
</dbReference>
<accession>A0AAV7TKW8</accession>